<accession>A0A0P7VVY9</accession>
<dbReference type="KEGG" id="sfm:108923050"/>
<dbReference type="Gene3D" id="3.40.630.30">
    <property type="match status" value="1"/>
</dbReference>
<dbReference type="Pfam" id="PF00583">
    <property type="entry name" value="Acetyltransf_1"/>
    <property type="match status" value="1"/>
</dbReference>
<dbReference type="PANTHER" id="PTHR47403">
    <property type="entry name" value="LOC100145250 PROTEIN"/>
    <property type="match status" value="1"/>
</dbReference>
<protein>
    <submittedName>
        <fullName evidence="2">Putative N-acetyltransferase 16</fullName>
    </submittedName>
</protein>
<dbReference type="PANTHER" id="PTHR47403:SF2">
    <property type="entry name" value="N-ACETYLTRANSFERASE 16,-LIKE"/>
    <property type="match status" value="1"/>
</dbReference>
<evidence type="ECO:0000259" key="1">
    <source>
        <dbReference type="PROSITE" id="PS51186"/>
    </source>
</evidence>
<dbReference type="InterPro" id="IPR000182">
    <property type="entry name" value="GNAT_dom"/>
</dbReference>
<name>A0A0P7VVY9_SCLFO</name>
<dbReference type="Pfam" id="PF24066">
    <property type="entry name" value="Hisat_C"/>
    <property type="match status" value="1"/>
</dbReference>
<comment type="caution">
    <text evidence="2">The sequence shown here is derived from an EMBL/GenBank/DDBJ whole genome shotgun (WGS) entry which is preliminary data.</text>
</comment>
<organism evidence="2 3">
    <name type="scientific">Scleropages formosus</name>
    <name type="common">Asian bonytongue</name>
    <name type="synonym">Osteoglossum formosum</name>
    <dbReference type="NCBI Taxonomy" id="113540"/>
    <lineage>
        <taxon>Eukaryota</taxon>
        <taxon>Metazoa</taxon>
        <taxon>Chordata</taxon>
        <taxon>Craniata</taxon>
        <taxon>Vertebrata</taxon>
        <taxon>Euteleostomi</taxon>
        <taxon>Actinopterygii</taxon>
        <taxon>Neopterygii</taxon>
        <taxon>Teleostei</taxon>
        <taxon>Osteoglossocephala</taxon>
        <taxon>Osteoglossomorpha</taxon>
        <taxon>Osteoglossiformes</taxon>
        <taxon>Osteoglossidae</taxon>
        <taxon>Scleropages</taxon>
    </lineage>
</organism>
<evidence type="ECO:0000313" key="2">
    <source>
        <dbReference type="EMBL" id="KPP78292.1"/>
    </source>
</evidence>
<dbReference type="PROSITE" id="PS51186">
    <property type="entry name" value="GNAT"/>
    <property type="match status" value="1"/>
</dbReference>
<gene>
    <name evidence="2" type="ORF">Z043_102212</name>
</gene>
<dbReference type="InterPro" id="IPR016181">
    <property type="entry name" value="Acyl_CoA_acyltransferase"/>
</dbReference>
<sequence length="329" mass="37534">MEKSKVGERGGLTFWLAQPEDYDEVMAISDNIYQGMDYLPYRYKNWMTEPNRVVIIARKEGNVVALQSGILADEGQTIVLEGLRVSPSERGRGIAGIMQRFMDDYIRQIYPSVRVKRITRKDALGPEILAKFSFLARRAVLFLKAEAESFDAIISALKAKLSTETGAGDATLEQKPILVELDREQVKKVLLDPDIASQLDLPGGVIIQDWQPLKPVESNLEILGRKSLTWLADRLYQPSFLSFHTPPYPVPYKGGSLNFNIDMYGRNLDLACWALLIHLQRVKYELMGTVVVRVYMHHSLREGLNVFCQCPGLQKDWEKWEQFLLEQNL</sequence>
<dbReference type="GO" id="GO:0016747">
    <property type="term" value="F:acyltransferase activity, transferring groups other than amino-acyl groups"/>
    <property type="evidence" value="ECO:0007669"/>
    <property type="project" value="InterPro"/>
</dbReference>
<reference evidence="2 3" key="1">
    <citation type="submission" date="2015-08" db="EMBL/GenBank/DDBJ databases">
        <title>The genome of the Asian arowana (Scleropages formosus).</title>
        <authorList>
            <person name="Tan M.H."/>
            <person name="Gan H.M."/>
            <person name="Croft L.J."/>
            <person name="Austin C.M."/>
        </authorList>
    </citation>
    <scope>NUCLEOTIDE SEQUENCE [LARGE SCALE GENOMIC DNA]</scope>
    <source>
        <strain evidence="2">Aro1</strain>
    </source>
</reference>
<proteinExistence type="predicted"/>
<keyword evidence="2" id="KW-0808">Transferase</keyword>
<dbReference type="EMBL" id="JARO02000519">
    <property type="protein sequence ID" value="KPP78292.1"/>
    <property type="molecule type" value="Genomic_DNA"/>
</dbReference>
<dbReference type="Proteomes" id="UP000034805">
    <property type="component" value="Unassembled WGS sequence"/>
</dbReference>
<evidence type="ECO:0000313" key="3">
    <source>
        <dbReference type="Proteomes" id="UP000034805"/>
    </source>
</evidence>
<dbReference type="OrthoDB" id="8889733at2759"/>
<feature type="domain" description="N-acetyltransferase" evidence="1">
    <location>
        <begin position="12"/>
        <end position="147"/>
    </location>
</feature>
<dbReference type="AlphaFoldDB" id="A0A0P7VVY9"/>
<dbReference type="SUPFAM" id="SSF55729">
    <property type="entry name" value="Acyl-CoA N-acyltransferases (Nat)"/>
    <property type="match status" value="1"/>
</dbReference>
<dbReference type="InterPro" id="IPR056483">
    <property type="entry name" value="Hisat_C"/>
</dbReference>